<feature type="region of interest" description="Disordered" evidence="10">
    <location>
        <begin position="674"/>
        <end position="707"/>
    </location>
</feature>
<feature type="compositionally biased region" description="Polar residues" evidence="10">
    <location>
        <begin position="243"/>
        <end position="257"/>
    </location>
</feature>
<dbReference type="RefSeq" id="XP_055890617.1">
    <property type="nucleotide sequence ID" value="XM_056034642.1"/>
</dbReference>
<feature type="compositionally biased region" description="Polar residues" evidence="10">
    <location>
        <begin position="844"/>
        <end position="859"/>
    </location>
</feature>
<proteinExistence type="inferred from homology"/>
<feature type="compositionally biased region" description="Polar residues" evidence="10">
    <location>
        <begin position="380"/>
        <end position="402"/>
    </location>
</feature>
<feature type="compositionally biased region" description="Polar residues" evidence="10">
    <location>
        <begin position="329"/>
        <end position="343"/>
    </location>
</feature>
<dbReference type="Gene3D" id="1.20.120.830">
    <property type="entry name" value="Serine-rich domain"/>
    <property type="match status" value="1"/>
</dbReference>
<dbReference type="InterPro" id="IPR014928">
    <property type="entry name" value="Serine_rich_dom"/>
</dbReference>
<dbReference type="SUPFAM" id="SSF50044">
    <property type="entry name" value="SH3-domain"/>
    <property type="match status" value="1"/>
</dbReference>
<evidence type="ECO:0000256" key="4">
    <source>
        <dbReference type="ARBA" id="ARBA00022443"/>
    </source>
</evidence>
<dbReference type="InterPro" id="IPR037362">
    <property type="entry name" value="CAS_fam"/>
</dbReference>
<evidence type="ECO:0000256" key="1">
    <source>
        <dbReference type="ARBA" id="ARBA00004246"/>
    </source>
</evidence>
<dbReference type="AlphaFoldDB" id="A0A9W3ATJ2"/>
<feature type="compositionally biased region" description="Polar residues" evidence="10">
    <location>
        <begin position="435"/>
        <end position="464"/>
    </location>
</feature>
<name>A0A9W3ATJ2_BIOGL</name>
<feature type="compositionally biased region" description="Polar residues" evidence="10">
    <location>
        <begin position="692"/>
        <end position="704"/>
    </location>
</feature>
<dbReference type="GO" id="GO:0005737">
    <property type="term" value="C:cytoplasm"/>
    <property type="evidence" value="ECO:0007669"/>
    <property type="project" value="UniProtKB-SubCell"/>
</dbReference>
<feature type="compositionally biased region" description="Polar residues" evidence="10">
    <location>
        <begin position="1"/>
        <end position="11"/>
    </location>
</feature>
<evidence type="ECO:0000256" key="8">
    <source>
        <dbReference type="ARBA" id="ARBA00022949"/>
    </source>
</evidence>
<dbReference type="InterPro" id="IPR036028">
    <property type="entry name" value="SH3-like_dom_sf"/>
</dbReference>
<dbReference type="Gene3D" id="2.30.30.40">
    <property type="entry name" value="SH3 Domains"/>
    <property type="match status" value="1"/>
</dbReference>
<dbReference type="InterPro" id="IPR038319">
    <property type="entry name" value="Serine_rich_sf"/>
</dbReference>
<evidence type="ECO:0000256" key="10">
    <source>
        <dbReference type="SAM" id="MobiDB-lite"/>
    </source>
</evidence>
<protein>
    <submittedName>
        <fullName evidence="13">Breast cancer anti-estrogen resistance protein 1-like isoform X1</fullName>
    </submittedName>
</protein>
<feature type="compositionally biased region" description="Basic and acidic residues" evidence="10">
    <location>
        <begin position="407"/>
        <end position="429"/>
    </location>
</feature>
<feature type="compositionally biased region" description="Polar residues" evidence="10">
    <location>
        <begin position="139"/>
        <end position="149"/>
    </location>
</feature>
<dbReference type="CDD" id="cd11844">
    <property type="entry name" value="SH3_CAS"/>
    <property type="match status" value="1"/>
</dbReference>
<keyword evidence="4 9" id="KW-0728">SH3 domain</keyword>
<keyword evidence="12" id="KW-1185">Reference proteome</keyword>
<dbReference type="InterPro" id="IPR001452">
    <property type="entry name" value="SH3_domain"/>
</dbReference>
<dbReference type="OrthoDB" id="5983572at2759"/>
<evidence type="ECO:0000259" key="11">
    <source>
        <dbReference type="PROSITE" id="PS50002"/>
    </source>
</evidence>
<comment type="similarity">
    <text evidence="3">Belongs to the CAS family.</text>
</comment>
<evidence type="ECO:0000313" key="13">
    <source>
        <dbReference type="RefSeq" id="XP_055890617.1"/>
    </source>
</evidence>
<dbReference type="GO" id="GO:0007155">
    <property type="term" value="P:cell adhesion"/>
    <property type="evidence" value="ECO:0007669"/>
    <property type="project" value="UniProtKB-KW"/>
</dbReference>
<feature type="domain" description="SH3" evidence="11">
    <location>
        <begin position="28"/>
        <end position="90"/>
    </location>
</feature>
<accession>A0A9W3ATJ2</accession>
<feature type="compositionally biased region" description="Low complexity" evidence="10">
    <location>
        <begin position="198"/>
        <end position="210"/>
    </location>
</feature>
<evidence type="ECO:0000256" key="5">
    <source>
        <dbReference type="ARBA" id="ARBA00022490"/>
    </source>
</evidence>
<gene>
    <name evidence="13" type="primary">LOC106053042</name>
</gene>
<evidence type="ECO:0000256" key="2">
    <source>
        <dbReference type="ARBA" id="ARBA00004496"/>
    </source>
</evidence>
<dbReference type="OMA" id="MTPHRPA"/>
<organism evidence="12 13">
    <name type="scientific">Biomphalaria glabrata</name>
    <name type="common">Bloodfluke planorb</name>
    <name type="synonym">Freshwater snail</name>
    <dbReference type="NCBI Taxonomy" id="6526"/>
    <lineage>
        <taxon>Eukaryota</taxon>
        <taxon>Metazoa</taxon>
        <taxon>Spiralia</taxon>
        <taxon>Lophotrochozoa</taxon>
        <taxon>Mollusca</taxon>
        <taxon>Gastropoda</taxon>
        <taxon>Heterobranchia</taxon>
        <taxon>Euthyneura</taxon>
        <taxon>Panpulmonata</taxon>
        <taxon>Hygrophila</taxon>
        <taxon>Lymnaeoidea</taxon>
        <taxon>Planorbidae</taxon>
        <taxon>Biomphalaria</taxon>
    </lineage>
</organism>
<keyword evidence="7" id="KW-0130">Cell adhesion</keyword>
<comment type="subcellular location">
    <subcellularLocation>
        <location evidence="1">Cell junction</location>
        <location evidence="1">Focal adhesion</location>
    </subcellularLocation>
    <subcellularLocation>
        <location evidence="2">Cytoplasm</location>
    </subcellularLocation>
</comment>
<feature type="region of interest" description="Disordered" evidence="10">
    <location>
        <begin position="1"/>
        <end position="27"/>
    </location>
</feature>
<dbReference type="PROSITE" id="PS50002">
    <property type="entry name" value="SH3"/>
    <property type="match status" value="1"/>
</dbReference>
<feature type="region of interest" description="Disordered" evidence="10">
    <location>
        <begin position="276"/>
        <end position="465"/>
    </location>
</feature>
<dbReference type="GO" id="GO:0005925">
    <property type="term" value="C:focal adhesion"/>
    <property type="evidence" value="ECO:0007669"/>
    <property type="project" value="UniProtKB-SubCell"/>
</dbReference>
<dbReference type="InterPro" id="IPR021901">
    <property type="entry name" value="CAS_C"/>
</dbReference>
<keyword evidence="5" id="KW-0963">Cytoplasm</keyword>
<dbReference type="FunFam" id="2.30.30.40:FF:000009">
    <property type="entry name" value="Breast cancer anti-estrogen resistance 1"/>
    <property type="match status" value="1"/>
</dbReference>
<evidence type="ECO:0000256" key="6">
    <source>
        <dbReference type="ARBA" id="ARBA00022553"/>
    </source>
</evidence>
<feature type="region of interest" description="Disordered" evidence="10">
    <location>
        <begin position="844"/>
        <end position="871"/>
    </location>
</feature>
<reference evidence="13" key="1">
    <citation type="submission" date="2025-08" db="UniProtKB">
        <authorList>
            <consortium name="RefSeq"/>
        </authorList>
    </citation>
    <scope>IDENTIFICATION</scope>
</reference>
<sequence>MHWISHGSTLRSCRPASGRPPSHTTNKPGLFLAKALYDNIAETPDELAFRRGDVLTVLEQDTKGLEGWWLCSLRNKHGIAPGNRLKIVSGMGEAGGSSLDLTKSSMELYDQPNRGLQDYDVPPSHRGSFDTGYHDMSGRRSSNATSRGSAGSRKASLGDDLYDTPPSSKRGSAETVNGIYDTPPSSKRASSERTPPHSNRSSASRDSGSNLAFNNSSSHTSLNASANNTLVLPQIVKRRHSNSSDNCYETPPGSNRSSLERILSEEGPPIYESLSAANSTENITEEPTYDTPPVRNLSLSLANPASQSSLRSVGSSDSLLSNTSGVSSARLSQATSLPDSARSSMDYPSETYDVPPCMLDGEKSRKQLSMDSGLGFYDSPTKSRPSSINSNCMTPSTDTLRTSHSSFDCKSKSSPRDIKRSRSLEHALDDLYDTPKNNAPRITQKKLGSTGHSSSGAIMESSNVYDVPPQVMRDSVISMRSDSSDENQRFSSSSLDADQQLADVPIWDELLLDLDSALETLTKKQQDVSKATSRLGSFVNNTWRSRSSLEKSLYDIKVSCSLVRNALSEFVDFAQGARANALRVPDKLLASKLQKYISPLMSTLELVQKSFTNLEEIKWQVSVLCEPLDKSKPDDLGQIALVARELLPEVKKVASFIQNHSSVLFKKAASGESKKSVASKPPMVPKPGETNGGKTPTPVLNKQKSIQHRPLPAVPGVDRVSSTILSPTTGPAMLPKKMSSYDFKAALHKDDYAECDEIAPSKDSTNMDLLAEYDYVRLDTKDTLTKSQNNSSFIDSESKLVSKENINISSEQENISKIDTEVTRMMNACKVGFDEIDTIPVKETSSSIKRSDVATNNMDSGKAPDSADNYDDNEFNDDLKTPINKTSGESNFIMPSPGLDVSSNKPEVLDPNDRQVLVFYSEQINSHSTLLGNAIDAFLGVVNNGQPPNVFISHSKFVIVSAHKLVHIGDSIHRNLISNNASARIMHCANHLCDCLKASVTATKTAALKYPCAPAIQEMVDRVIEVSHAAHELKVVITQAAKQ</sequence>
<dbReference type="GeneID" id="106053042"/>
<dbReference type="Pfam" id="PF08824">
    <property type="entry name" value="Serine_rich"/>
    <property type="match status" value="1"/>
</dbReference>
<evidence type="ECO:0000256" key="3">
    <source>
        <dbReference type="ARBA" id="ARBA00007848"/>
    </source>
</evidence>
<feature type="compositionally biased region" description="Low complexity" evidence="10">
    <location>
        <begin position="306"/>
        <end position="328"/>
    </location>
</feature>
<dbReference type="PANTHER" id="PTHR10654:SF18">
    <property type="entry name" value="IP17195P"/>
    <property type="match status" value="1"/>
</dbReference>
<dbReference type="GO" id="GO:0005886">
    <property type="term" value="C:plasma membrane"/>
    <property type="evidence" value="ECO:0007669"/>
    <property type="project" value="TreeGrafter"/>
</dbReference>
<dbReference type="Proteomes" id="UP001165740">
    <property type="component" value="Chromosome 7"/>
</dbReference>
<keyword evidence="8" id="KW-0965">Cell junction</keyword>
<evidence type="ECO:0000313" key="12">
    <source>
        <dbReference type="Proteomes" id="UP001165740"/>
    </source>
</evidence>
<dbReference type="SMART" id="SM00326">
    <property type="entry name" value="SH3"/>
    <property type="match status" value="1"/>
</dbReference>
<evidence type="ECO:0000256" key="7">
    <source>
        <dbReference type="ARBA" id="ARBA00022889"/>
    </source>
</evidence>
<feature type="compositionally biased region" description="Polar residues" evidence="10">
    <location>
        <begin position="211"/>
        <end position="225"/>
    </location>
</feature>
<feature type="region of interest" description="Disordered" evidence="10">
    <location>
        <begin position="112"/>
        <end position="225"/>
    </location>
</feature>
<dbReference type="Pfam" id="PF12026">
    <property type="entry name" value="CAS_C"/>
    <property type="match status" value="1"/>
</dbReference>
<dbReference type="Pfam" id="PF00018">
    <property type="entry name" value="SH3_1"/>
    <property type="match status" value="1"/>
</dbReference>
<dbReference type="FunFam" id="1.20.120.230:FF:000001">
    <property type="entry name" value="Breast cancer anti-estrogen resistance 1"/>
    <property type="match status" value="1"/>
</dbReference>
<feature type="region of interest" description="Disordered" evidence="10">
    <location>
        <begin position="240"/>
        <end position="259"/>
    </location>
</feature>
<dbReference type="GO" id="GO:0016477">
    <property type="term" value="P:cell migration"/>
    <property type="evidence" value="ECO:0007669"/>
    <property type="project" value="TreeGrafter"/>
</dbReference>
<keyword evidence="6" id="KW-0597">Phosphoprotein</keyword>
<dbReference type="GO" id="GO:0007169">
    <property type="term" value="P:cell surface receptor protein tyrosine kinase signaling pathway"/>
    <property type="evidence" value="ECO:0007669"/>
    <property type="project" value="TreeGrafter"/>
</dbReference>
<evidence type="ECO:0000256" key="9">
    <source>
        <dbReference type="PROSITE-ProRule" id="PRU00192"/>
    </source>
</evidence>
<dbReference type="Gene3D" id="1.20.120.230">
    <property type="entry name" value="Alpha-catenin/vinculin-like"/>
    <property type="match status" value="1"/>
</dbReference>
<dbReference type="CDD" id="cd11564">
    <property type="entry name" value="FAT-like_CAS_C"/>
    <property type="match status" value="1"/>
</dbReference>
<dbReference type="PANTHER" id="PTHR10654">
    <property type="entry name" value="CAS SCAFFOLDING PROTEIN"/>
    <property type="match status" value="1"/>
</dbReference>